<reference evidence="1" key="1">
    <citation type="submission" date="2021-06" db="EMBL/GenBank/DDBJ databases">
        <title>Comparative genomics, transcriptomics and evolutionary studies reveal genomic signatures of adaptation to plant cell wall in hemibiotrophic fungi.</title>
        <authorList>
            <consortium name="DOE Joint Genome Institute"/>
            <person name="Baroncelli R."/>
            <person name="Diaz J.F."/>
            <person name="Benocci T."/>
            <person name="Peng M."/>
            <person name="Battaglia E."/>
            <person name="Haridas S."/>
            <person name="Andreopoulos W."/>
            <person name="Labutti K."/>
            <person name="Pangilinan J."/>
            <person name="Floch G.L."/>
            <person name="Makela M.R."/>
            <person name="Henrissat B."/>
            <person name="Grigoriev I.V."/>
            <person name="Crouch J.A."/>
            <person name="De Vries R.P."/>
            <person name="Sukno S.A."/>
            <person name="Thon M.R."/>
        </authorList>
    </citation>
    <scope>NUCLEOTIDE SEQUENCE</scope>
    <source>
        <strain evidence="1">MAFF235873</strain>
    </source>
</reference>
<dbReference type="EMBL" id="MU842808">
    <property type="protein sequence ID" value="KAK2035471.1"/>
    <property type="molecule type" value="Genomic_DNA"/>
</dbReference>
<evidence type="ECO:0000313" key="1">
    <source>
        <dbReference type="EMBL" id="KAK2035471.1"/>
    </source>
</evidence>
<gene>
    <name evidence="1" type="ORF">LX32DRAFT_723663</name>
</gene>
<organism evidence="1 2">
    <name type="scientific">Colletotrichum zoysiae</name>
    <dbReference type="NCBI Taxonomy" id="1216348"/>
    <lineage>
        <taxon>Eukaryota</taxon>
        <taxon>Fungi</taxon>
        <taxon>Dikarya</taxon>
        <taxon>Ascomycota</taxon>
        <taxon>Pezizomycotina</taxon>
        <taxon>Sordariomycetes</taxon>
        <taxon>Hypocreomycetidae</taxon>
        <taxon>Glomerellales</taxon>
        <taxon>Glomerellaceae</taxon>
        <taxon>Colletotrichum</taxon>
        <taxon>Colletotrichum graminicola species complex</taxon>
    </lineage>
</organism>
<protein>
    <recommendedName>
        <fullName evidence="3">Protein kinase domain-containing protein</fullName>
    </recommendedName>
</protein>
<proteinExistence type="predicted"/>
<evidence type="ECO:0008006" key="3">
    <source>
        <dbReference type="Google" id="ProtNLM"/>
    </source>
</evidence>
<sequence>MSLSEDAAIFQDHKQLYGPSKLIRKRLRLRPHKPLPPHGSNLYPFPPGVTGKDLMLSEEQKNQSITRLVFDPENQPKSGESFQHDESFEMEVEILELIGGTPGTGYKPGPQKLVCQVLEAPSASPWDKEHKRPAKGQYLFLKVYDALMWHKVVDVTKRLLKVTFQADSAFSDEFGAYHFLYKRNLTGFNRDQFERTDFSPIAPQFYGGWIAQVATVNEEFKDKYRQVAVLALENVNGVRMQELFSRSGPDKVVELIARDKKPASFEADLDERLEIMAQLMHGTVTEEKAGLDHCNLHPRNVIITMETKGAKPRAVLVGYGNAIIDELRQEPSRTWEYFPKPPHPILRFGWPRLDRFAGWFPLEWRGPDDYPDRCPLTLKWQVERFGGLVDNPDYTVFADPAPVETTPDEELP</sequence>
<dbReference type="AlphaFoldDB" id="A0AAD9M5K1"/>
<comment type="caution">
    <text evidence="1">The sequence shown here is derived from an EMBL/GenBank/DDBJ whole genome shotgun (WGS) entry which is preliminary data.</text>
</comment>
<evidence type="ECO:0000313" key="2">
    <source>
        <dbReference type="Proteomes" id="UP001232148"/>
    </source>
</evidence>
<name>A0AAD9M5K1_9PEZI</name>
<accession>A0AAD9M5K1</accession>
<dbReference type="Proteomes" id="UP001232148">
    <property type="component" value="Unassembled WGS sequence"/>
</dbReference>
<keyword evidence="2" id="KW-1185">Reference proteome</keyword>